<dbReference type="GO" id="GO:0016829">
    <property type="term" value="F:lyase activity"/>
    <property type="evidence" value="ECO:0007669"/>
    <property type="project" value="UniProtKB-KW"/>
</dbReference>
<dbReference type="GO" id="GO:0043169">
    <property type="term" value="F:cation binding"/>
    <property type="evidence" value="ECO:0007669"/>
    <property type="project" value="InterPro"/>
</dbReference>
<dbReference type="EMBL" id="JJQQ01000022">
    <property type="protein sequence ID" value="KKH69669.1"/>
    <property type="molecule type" value="Genomic_DNA"/>
</dbReference>
<dbReference type="SMART" id="SM00642">
    <property type="entry name" value="Aamy"/>
    <property type="match status" value="1"/>
</dbReference>
<organism evidence="2 3">
    <name type="scientific">Methanosarcina mazei</name>
    <name type="common">Methanosarcina frisia</name>
    <dbReference type="NCBI Taxonomy" id="2209"/>
    <lineage>
        <taxon>Archaea</taxon>
        <taxon>Methanobacteriati</taxon>
        <taxon>Methanobacteriota</taxon>
        <taxon>Stenosarchaea group</taxon>
        <taxon>Methanomicrobia</taxon>
        <taxon>Methanosarcinales</taxon>
        <taxon>Methanosarcinaceae</taxon>
        <taxon>Methanosarcina</taxon>
    </lineage>
</organism>
<dbReference type="Proteomes" id="UP000033933">
    <property type="component" value="Unassembled WGS sequence"/>
</dbReference>
<reference evidence="2 3" key="1">
    <citation type="journal article" date="2015" name="ISME J.">
        <title>Genomic and phenotypic differentiation among Methanosarcina mazei populations from Columbia River sediment.</title>
        <authorList>
            <person name="Youngblut N.D."/>
            <person name="Wirth J.S."/>
            <person name="Henriksen J.R."/>
            <person name="Smith M."/>
            <person name="Simon H."/>
            <person name="Metcalf W.W."/>
            <person name="Whitaker R.J."/>
        </authorList>
    </citation>
    <scope>NUCLEOTIDE SEQUENCE [LARGE SCALE GENOMIC DNA]</scope>
    <source>
        <strain evidence="2 3">1.H.M.0.1</strain>
    </source>
</reference>
<dbReference type="CDD" id="cd11350">
    <property type="entry name" value="AmyAc_4"/>
    <property type="match status" value="1"/>
</dbReference>
<dbReference type="InterPro" id="IPR017853">
    <property type="entry name" value="GH"/>
</dbReference>
<dbReference type="InterPro" id="IPR006047">
    <property type="entry name" value="GH13_cat_dom"/>
</dbReference>
<evidence type="ECO:0000313" key="2">
    <source>
        <dbReference type="EMBL" id="KKH69669.1"/>
    </source>
</evidence>
<dbReference type="InterPro" id="IPR006048">
    <property type="entry name" value="A-amylase/branching_C"/>
</dbReference>
<gene>
    <name evidence="2" type="ORF">DU87_11030</name>
</gene>
<dbReference type="PATRIC" id="fig|2209.87.peg.2463"/>
<dbReference type="Pfam" id="PF02806">
    <property type="entry name" value="Alpha-amylase_C"/>
    <property type="match status" value="1"/>
</dbReference>
<dbReference type="AlphaFoldDB" id="A0A0F8S8R4"/>
<dbReference type="GO" id="GO:0004556">
    <property type="term" value="F:alpha-amylase activity"/>
    <property type="evidence" value="ECO:0007669"/>
    <property type="project" value="TreeGrafter"/>
</dbReference>
<dbReference type="GO" id="GO:0009313">
    <property type="term" value="P:oligosaccharide catabolic process"/>
    <property type="evidence" value="ECO:0007669"/>
    <property type="project" value="TreeGrafter"/>
</dbReference>
<keyword evidence="2" id="KW-0456">Lyase</keyword>
<name>A0A0F8S8R4_METMZ</name>
<dbReference type="PANTHER" id="PTHR10357">
    <property type="entry name" value="ALPHA-AMYLASE FAMILY MEMBER"/>
    <property type="match status" value="1"/>
</dbReference>
<evidence type="ECO:0000259" key="1">
    <source>
        <dbReference type="SMART" id="SM00642"/>
    </source>
</evidence>
<comment type="caution">
    <text evidence="2">The sequence shown here is derived from an EMBL/GenBank/DDBJ whole genome shotgun (WGS) entry which is preliminary data.</text>
</comment>
<accession>A0A0F8S8R4</accession>
<dbReference type="SUPFAM" id="SSF51445">
    <property type="entry name" value="(Trans)glycosidases"/>
    <property type="match status" value="1"/>
</dbReference>
<dbReference type="Gene3D" id="3.20.20.80">
    <property type="entry name" value="Glycosidases"/>
    <property type="match status" value="1"/>
</dbReference>
<feature type="domain" description="Glycosyl hydrolase family 13 catalytic" evidence="1">
    <location>
        <begin position="162"/>
        <end position="533"/>
    </location>
</feature>
<dbReference type="Pfam" id="PF00128">
    <property type="entry name" value="Alpha-amylase"/>
    <property type="match status" value="2"/>
</dbReference>
<sequence>MPDIFELLPLNKLGAREDKQTSGKINFGLFLPGVSEEGEYELFVRVIHEKDQFLQDIPPMDFEMEHSMDLDYGDYWSATIDIEVKDKLKPYSAWGTPGKYVYRYCLKSPKKQEFIDWIIDPFAREFGVGKLSAFTLGYEHYVWNKNELEWKIPFINDIVLYELMVSEFADDIKGTIAHLDYLADLGINCIELMPLSNVEKRVDWGFAPIGYFGVDDRFGNRKDMQELIDKAHQKGIAVIVDSVYAHTSHLFPYYHVYNELGYSLDENPFMGPFAENWDDMDPRLNTDFNHKFTRDFFLTVNNHWLDYYHVDGFRYDYVPGYWLEDSENGYTKLVRDTYRLVNEKKGSSDHWQRFFEEESVNLIQCAEYLPCPTEVLEKTYSNCAWQNRTLDAARETAENPGKLTELGSLFGLIGYQPEIQNNGDKLKKTALQYLENHDHSRFICTFGTVACDNELLREGDRTFWYRMQPYLIGLLTAKGIPMLWQGQEFGENYCLPQEGWGRVLLYRPVRWEYFYTSEGRSLVNLVRKLVKLRRNNPQFSRGDHYFYNDYALYQSRNIMMFSRTYNGVFSLVALNFGAQEQVVNFKFPFNGNYREELHGQDNLKGVSAGKDVQLNIPGNYGRIWTLET</sequence>
<protein>
    <submittedName>
        <fullName evidence="2">Alpha-amlyase</fullName>
    </submittedName>
</protein>
<dbReference type="PANTHER" id="PTHR10357:SF179">
    <property type="entry name" value="NEUTRAL AND BASIC AMINO ACID TRANSPORT PROTEIN RBAT"/>
    <property type="match status" value="1"/>
</dbReference>
<dbReference type="RefSeq" id="WP_048045273.1">
    <property type="nucleotide sequence ID" value="NZ_JJQQ01000022.1"/>
</dbReference>
<dbReference type="SUPFAM" id="SSF51011">
    <property type="entry name" value="Glycosyl hydrolase domain"/>
    <property type="match status" value="1"/>
</dbReference>
<dbReference type="Gene3D" id="2.60.40.1180">
    <property type="entry name" value="Golgi alpha-mannosidase II"/>
    <property type="match status" value="1"/>
</dbReference>
<dbReference type="InterPro" id="IPR013780">
    <property type="entry name" value="Glyco_hydro_b"/>
</dbReference>
<proteinExistence type="predicted"/>
<evidence type="ECO:0000313" key="3">
    <source>
        <dbReference type="Proteomes" id="UP000033933"/>
    </source>
</evidence>